<dbReference type="InterPro" id="IPR050095">
    <property type="entry name" value="ECF_ABC_transporter_ATP-bd"/>
</dbReference>
<dbReference type="Proteomes" id="UP000325116">
    <property type="component" value="Unassembled WGS sequence"/>
</dbReference>
<comment type="caution">
    <text evidence="10">The sequence shown here is derived from an EMBL/GenBank/DDBJ whole genome shotgun (WGS) entry which is preliminary data.</text>
</comment>
<dbReference type="GO" id="GO:0043190">
    <property type="term" value="C:ATP-binding cassette (ABC) transporter complex"/>
    <property type="evidence" value="ECO:0007669"/>
    <property type="project" value="TreeGrafter"/>
</dbReference>
<keyword evidence="6 10" id="KW-0067">ATP-binding</keyword>
<sequence length="279" mass="32390">MNAVEFTNVCFSYIEKEQKEKDKYFIDNLNLNIKENSFLALLGKNGSGKSTLIKLMFGIEKTLSGNINIFNKSINKEPYEIYKIASLVFQNPDEQIVADTVELEIAFAMENYSISSKDMNKNIDEVLDIVELKNKRKDYIHSLSGGEKQRLCIASSLVLNPKILVLDEPTSMLDIENRNKIIELLKKIHSKGTTIIIVTHHINEIEYCDNVVFMNEGNIDFCGYRNEFIKRLIKSEEFHNLNLPVNFQIAYELYKNKNISIENEIFDYKKICEKVWKSF</sequence>
<accession>A0A5C8CBE0</accession>
<evidence type="ECO:0000256" key="3">
    <source>
        <dbReference type="ARBA" id="ARBA00022448"/>
    </source>
</evidence>
<evidence type="ECO:0000313" key="10">
    <source>
        <dbReference type="EMBL" id="TXJ10869.1"/>
    </source>
</evidence>
<dbReference type="AlphaFoldDB" id="A0A5C8CBE0"/>
<protein>
    <submittedName>
        <fullName evidence="10">ATP-binding cassette domain-containing protein</fullName>
    </submittedName>
</protein>
<dbReference type="PROSITE" id="PS50893">
    <property type="entry name" value="ABC_TRANSPORTER_2"/>
    <property type="match status" value="1"/>
</dbReference>
<dbReference type="InterPro" id="IPR017871">
    <property type="entry name" value="ABC_transporter-like_CS"/>
</dbReference>
<dbReference type="Gene3D" id="3.40.50.300">
    <property type="entry name" value="P-loop containing nucleotide triphosphate hydrolases"/>
    <property type="match status" value="1"/>
</dbReference>
<feature type="domain" description="ABC transporter" evidence="9">
    <location>
        <begin position="4"/>
        <end position="241"/>
    </location>
</feature>
<dbReference type="PROSITE" id="PS00211">
    <property type="entry name" value="ABC_TRANSPORTER_1"/>
    <property type="match status" value="1"/>
</dbReference>
<evidence type="ECO:0000256" key="5">
    <source>
        <dbReference type="ARBA" id="ARBA00022741"/>
    </source>
</evidence>
<name>A0A5C8CBE0_9SPIR</name>
<dbReference type="GO" id="GO:0005524">
    <property type="term" value="F:ATP binding"/>
    <property type="evidence" value="ECO:0007669"/>
    <property type="project" value="UniProtKB-KW"/>
</dbReference>
<keyword evidence="7" id="KW-1278">Translocase</keyword>
<evidence type="ECO:0000256" key="4">
    <source>
        <dbReference type="ARBA" id="ARBA00022475"/>
    </source>
</evidence>
<keyword evidence="3" id="KW-0813">Transport</keyword>
<dbReference type="InterPro" id="IPR015856">
    <property type="entry name" value="ABC_transpr_CbiO/EcfA_su"/>
</dbReference>
<dbReference type="GO" id="GO:0042626">
    <property type="term" value="F:ATPase-coupled transmembrane transporter activity"/>
    <property type="evidence" value="ECO:0007669"/>
    <property type="project" value="TreeGrafter"/>
</dbReference>
<comment type="similarity">
    <text evidence="2">Belongs to the ABC transporter superfamily.</text>
</comment>
<keyword evidence="4" id="KW-1003">Cell membrane</keyword>
<dbReference type="EMBL" id="SAXT01000009">
    <property type="protein sequence ID" value="TXJ10869.1"/>
    <property type="molecule type" value="Genomic_DNA"/>
</dbReference>
<proteinExistence type="inferred from homology"/>
<comment type="subcellular location">
    <subcellularLocation>
        <location evidence="1">Cell membrane</location>
    </subcellularLocation>
</comment>
<evidence type="ECO:0000259" key="9">
    <source>
        <dbReference type="PROSITE" id="PS50893"/>
    </source>
</evidence>
<dbReference type="RefSeq" id="WP_147759180.1">
    <property type="nucleotide sequence ID" value="NZ_SAXT01000009.1"/>
</dbReference>
<reference evidence="10 11" key="1">
    <citation type="journal article" date="1992" name="Lakartidningen">
        <title>[Penicillin V and not amoxicillin is the first choice preparation in acute otitis].</title>
        <authorList>
            <person name="Kamme C."/>
            <person name="Lundgren K."/>
            <person name="Prellner K."/>
        </authorList>
    </citation>
    <scope>NUCLEOTIDE SEQUENCE [LARGE SCALE GENOMIC DNA]</scope>
    <source>
        <strain evidence="10 11">W1</strain>
    </source>
</reference>
<evidence type="ECO:0000313" key="11">
    <source>
        <dbReference type="Proteomes" id="UP000325116"/>
    </source>
</evidence>
<dbReference type="PANTHER" id="PTHR43553">
    <property type="entry name" value="HEAVY METAL TRANSPORTER"/>
    <property type="match status" value="1"/>
</dbReference>
<evidence type="ECO:0000256" key="7">
    <source>
        <dbReference type="ARBA" id="ARBA00022967"/>
    </source>
</evidence>
<dbReference type="InterPro" id="IPR027417">
    <property type="entry name" value="P-loop_NTPase"/>
</dbReference>
<evidence type="ECO:0000256" key="8">
    <source>
        <dbReference type="ARBA" id="ARBA00023136"/>
    </source>
</evidence>
<dbReference type="InterPro" id="IPR003439">
    <property type="entry name" value="ABC_transporter-like_ATP-bd"/>
</dbReference>
<dbReference type="Pfam" id="PF00005">
    <property type="entry name" value="ABC_tran"/>
    <property type="match status" value="1"/>
</dbReference>
<keyword evidence="8" id="KW-0472">Membrane</keyword>
<gene>
    <name evidence="10" type="ORF">EPJ80_12040</name>
</gene>
<dbReference type="CDD" id="cd03225">
    <property type="entry name" value="ABC_cobalt_CbiO_domain1"/>
    <property type="match status" value="1"/>
</dbReference>
<dbReference type="SUPFAM" id="SSF52540">
    <property type="entry name" value="P-loop containing nucleoside triphosphate hydrolases"/>
    <property type="match status" value="1"/>
</dbReference>
<keyword evidence="5" id="KW-0547">Nucleotide-binding</keyword>
<organism evidence="10 11">
    <name type="scientific">Brachyspira aalborgi</name>
    <dbReference type="NCBI Taxonomy" id="29522"/>
    <lineage>
        <taxon>Bacteria</taxon>
        <taxon>Pseudomonadati</taxon>
        <taxon>Spirochaetota</taxon>
        <taxon>Spirochaetia</taxon>
        <taxon>Brachyspirales</taxon>
        <taxon>Brachyspiraceae</taxon>
        <taxon>Brachyspira</taxon>
    </lineage>
</organism>
<evidence type="ECO:0000256" key="2">
    <source>
        <dbReference type="ARBA" id="ARBA00005417"/>
    </source>
</evidence>
<dbReference type="InterPro" id="IPR003593">
    <property type="entry name" value="AAA+_ATPase"/>
</dbReference>
<dbReference type="SMART" id="SM00382">
    <property type="entry name" value="AAA"/>
    <property type="match status" value="1"/>
</dbReference>
<dbReference type="FunFam" id="3.40.50.300:FF:000224">
    <property type="entry name" value="Energy-coupling factor transporter ATP-binding protein EcfA"/>
    <property type="match status" value="1"/>
</dbReference>
<evidence type="ECO:0000256" key="1">
    <source>
        <dbReference type="ARBA" id="ARBA00004236"/>
    </source>
</evidence>
<dbReference type="GO" id="GO:0016887">
    <property type="term" value="F:ATP hydrolysis activity"/>
    <property type="evidence" value="ECO:0007669"/>
    <property type="project" value="InterPro"/>
</dbReference>
<evidence type="ECO:0000256" key="6">
    <source>
        <dbReference type="ARBA" id="ARBA00022840"/>
    </source>
</evidence>